<dbReference type="Pfam" id="PF09335">
    <property type="entry name" value="VTT_dom"/>
    <property type="match status" value="1"/>
</dbReference>
<feature type="transmembrane region" description="Helical" evidence="1">
    <location>
        <begin position="79"/>
        <end position="99"/>
    </location>
</feature>
<evidence type="ECO:0000313" key="3">
    <source>
        <dbReference type="EMBL" id="AZQ76243.1"/>
    </source>
</evidence>
<dbReference type="EMBL" id="CP034593">
    <property type="protein sequence ID" value="AZQ76243.1"/>
    <property type="molecule type" value="Genomic_DNA"/>
</dbReference>
<accession>A0A3S9PV58</accession>
<organism evidence="3 4">
    <name type="scientific">Flaviflexus ciconiae</name>
    <dbReference type="NCBI Taxonomy" id="2496867"/>
    <lineage>
        <taxon>Bacteria</taxon>
        <taxon>Bacillati</taxon>
        <taxon>Actinomycetota</taxon>
        <taxon>Actinomycetes</taxon>
        <taxon>Actinomycetales</taxon>
        <taxon>Actinomycetaceae</taxon>
        <taxon>Flaviflexus</taxon>
    </lineage>
</organism>
<reference evidence="3 4" key="1">
    <citation type="submission" date="2018-12" db="EMBL/GenBank/DDBJ databases">
        <title>Complete genome sequence of Flaviflexus sp. H23T48.</title>
        <authorList>
            <person name="Bae J.-W."/>
            <person name="Lee J.-Y."/>
        </authorList>
    </citation>
    <scope>NUCLEOTIDE SEQUENCE [LARGE SCALE GENOMIC DNA]</scope>
    <source>
        <strain evidence="3 4">H23T48</strain>
    </source>
</reference>
<feature type="transmembrane region" description="Helical" evidence="1">
    <location>
        <begin position="144"/>
        <end position="162"/>
    </location>
</feature>
<feature type="transmembrane region" description="Helical" evidence="1">
    <location>
        <begin position="111"/>
        <end position="132"/>
    </location>
</feature>
<keyword evidence="4" id="KW-1185">Reference proteome</keyword>
<proteinExistence type="predicted"/>
<dbReference type="OrthoDB" id="3426404at2"/>
<keyword evidence="1" id="KW-0812">Transmembrane</keyword>
<protein>
    <recommendedName>
        <fullName evidence="2">VTT domain-containing protein</fullName>
    </recommendedName>
</protein>
<dbReference type="AlphaFoldDB" id="A0A3S9PV58"/>
<gene>
    <name evidence="3" type="ORF">EJ997_01715</name>
</gene>
<feature type="domain" description="VTT" evidence="2">
    <location>
        <begin position="15"/>
        <end position="128"/>
    </location>
</feature>
<evidence type="ECO:0000259" key="2">
    <source>
        <dbReference type="Pfam" id="PF09335"/>
    </source>
</evidence>
<dbReference type="KEGG" id="flh:EJ997_01715"/>
<evidence type="ECO:0000256" key="1">
    <source>
        <dbReference type="SAM" id="Phobius"/>
    </source>
</evidence>
<sequence length="173" mass="19332">MPGSKLMGDFLDSGPFIWVFLFLLFVVFCRAQATYWLGYFIASKLTSNVPQDGWRRKLYNWSESEAVINGIGTLHRRGWIIIPLSFLTVGFQTIIQLAAGLTRMAPPKYTLAMFPGCIAWAIIYSTIGFSVWNALLATFAGSPAGVATLIGLIILIIVLVWLRKRAQEKLINE</sequence>
<dbReference type="InterPro" id="IPR032816">
    <property type="entry name" value="VTT_dom"/>
</dbReference>
<name>A0A3S9PV58_9ACTO</name>
<keyword evidence="1" id="KW-1133">Transmembrane helix</keyword>
<keyword evidence="1" id="KW-0472">Membrane</keyword>
<evidence type="ECO:0000313" key="4">
    <source>
        <dbReference type="Proteomes" id="UP000280344"/>
    </source>
</evidence>
<dbReference type="Proteomes" id="UP000280344">
    <property type="component" value="Chromosome"/>
</dbReference>